<sequence>MIGLIIAIIIFNFIAFKYNKNLTANQTIHIWLFTIMLQQTFDVFVDLKYHGYWYFTKDADFKGLLPHLFLLPPVNMMFLNWFPFKSPITKKIFYIVVFVVSILIYELVTLLPEPWGYFHYGWWKLWYAAIIDPVLLLILLGYYKWICKVEKKI</sequence>
<accession>A0A4R5VLL5</accession>
<reference evidence="2 3" key="1">
    <citation type="submission" date="2019-03" db="EMBL/GenBank/DDBJ databases">
        <title>Bacillus niacini sp. nov. a Nicotinate-Metabolizing Mesophile Isolated from Soil.</title>
        <authorList>
            <person name="Zhang G."/>
        </authorList>
    </citation>
    <scope>NUCLEOTIDE SEQUENCE [LARGE SCALE GENOMIC DNA]</scope>
    <source>
        <strain evidence="2 3">WN066</strain>
    </source>
</reference>
<protein>
    <submittedName>
        <fullName evidence="2">Uncharacterized protein</fullName>
    </submittedName>
</protein>
<keyword evidence="1" id="KW-0812">Transmembrane</keyword>
<dbReference type="EMBL" id="SMYO01000017">
    <property type="protein sequence ID" value="TDK58166.1"/>
    <property type="molecule type" value="Genomic_DNA"/>
</dbReference>
<proteinExistence type="predicted"/>
<organism evidence="2 3">
    <name type="scientific">Bacillus salipaludis</name>
    <dbReference type="NCBI Taxonomy" id="2547811"/>
    <lineage>
        <taxon>Bacteria</taxon>
        <taxon>Bacillati</taxon>
        <taxon>Bacillota</taxon>
        <taxon>Bacilli</taxon>
        <taxon>Bacillales</taxon>
        <taxon>Bacillaceae</taxon>
        <taxon>Bacillus</taxon>
    </lineage>
</organism>
<gene>
    <name evidence="2" type="ORF">E2K98_24945</name>
</gene>
<keyword evidence="1" id="KW-1133">Transmembrane helix</keyword>
<comment type="caution">
    <text evidence="2">The sequence shown here is derived from an EMBL/GenBank/DDBJ whole genome shotgun (WGS) entry which is preliminary data.</text>
</comment>
<feature type="transmembrane region" description="Helical" evidence="1">
    <location>
        <begin position="64"/>
        <end position="83"/>
    </location>
</feature>
<dbReference type="Proteomes" id="UP000295132">
    <property type="component" value="Unassembled WGS sequence"/>
</dbReference>
<feature type="transmembrane region" description="Helical" evidence="1">
    <location>
        <begin position="92"/>
        <end position="111"/>
    </location>
</feature>
<dbReference type="AlphaFoldDB" id="A0A4R5VLL5"/>
<name>A0A4R5VLL5_9BACI</name>
<evidence type="ECO:0000313" key="3">
    <source>
        <dbReference type="Proteomes" id="UP000295132"/>
    </source>
</evidence>
<keyword evidence="1" id="KW-0472">Membrane</keyword>
<evidence type="ECO:0000313" key="2">
    <source>
        <dbReference type="EMBL" id="TDK58166.1"/>
    </source>
</evidence>
<feature type="transmembrane region" description="Helical" evidence="1">
    <location>
        <begin position="123"/>
        <end position="143"/>
    </location>
</feature>
<evidence type="ECO:0000256" key="1">
    <source>
        <dbReference type="SAM" id="Phobius"/>
    </source>
</evidence>
<dbReference type="RefSeq" id="WP_133339022.1">
    <property type="nucleotide sequence ID" value="NZ_SMYO01000017.1"/>
</dbReference>